<reference evidence="2" key="1">
    <citation type="submission" date="2022-10" db="EMBL/GenBank/DDBJ databases">
        <authorList>
            <person name="Yu W.X."/>
        </authorList>
    </citation>
    <scope>NUCLEOTIDE SEQUENCE</scope>
    <source>
        <strain evidence="2">AAT</strain>
    </source>
</reference>
<keyword evidence="1" id="KW-0175">Coiled coil</keyword>
<sequence>MIRYIILLSLISIHFCVLAQKEPNWINSTWRETQYPNHTFLSGFAQDVKDKDESLAESLQRIKNMAVGDLARSVISSVKTVSQNYAQSTSFGDNEEIKNTFETHTQSESDAEINNIKVETYHNTNNDFIYAFAYVNRYEVIGYYKANINMNIQQIEGIIKTANELIASAEKTKAQEELQKTVPLFAKNEYAQGLLNAVDKDIDDAGLQMNKSIELRNTVIQKLSELEQGIYVFFDCNALLFGDRDNTLENKTKAILSDNGCSFTSDKTLADWVVTIKASARKNKLYLDVYSSYVDAEIKLTKVFNQKTEYENKISKKGNSMVNYHGAAVDAYEEIASTLVKDLLTRIKN</sequence>
<comment type="caution">
    <text evidence="2">The sequence shown here is derived from an EMBL/GenBank/DDBJ whole genome shotgun (WGS) entry which is preliminary data.</text>
</comment>
<protein>
    <recommendedName>
        <fullName evidence="4">LPP20 lipoprotein</fullName>
    </recommendedName>
</protein>
<accession>A0AAE3M1H1</accession>
<dbReference type="Proteomes" id="UP001209229">
    <property type="component" value="Unassembled WGS sequence"/>
</dbReference>
<feature type="coiled-coil region" evidence="1">
    <location>
        <begin position="152"/>
        <end position="179"/>
    </location>
</feature>
<evidence type="ECO:0000256" key="1">
    <source>
        <dbReference type="SAM" id="Coils"/>
    </source>
</evidence>
<keyword evidence="3" id="KW-1185">Reference proteome</keyword>
<dbReference type="EMBL" id="JAPDPJ010000003">
    <property type="protein sequence ID" value="MCW3785482.1"/>
    <property type="molecule type" value="Genomic_DNA"/>
</dbReference>
<evidence type="ECO:0000313" key="3">
    <source>
        <dbReference type="Proteomes" id="UP001209229"/>
    </source>
</evidence>
<evidence type="ECO:0000313" key="2">
    <source>
        <dbReference type="EMBL" id="MCW3785482.1"/>
    </source>
</evidence>
<dbReference type="AlphaFoldDB" id="A0AAE3M1H1"/>
<name>A0AAE3M1H1_9BACT</name>
<gene>
    <name evidence="2" type="ORF">OM075_03330</name>
</gene>
<dbReference type="RefSeq" id="WP_301189053.1">
    <property type="nucleotide sequence ID" value="NZ_JAPDPJ010000003.1"/>
</dbReference>
<evidence type="ECO:0008006" key="4">
    <source>
        <dbReference type="Google" id="ProtNLM"/>
    </source>
</evidence>
<organism evidence="2 3">
    <name type="scientific">Plebeiibacterium sediminum</name>
    <dbReference type="NCBI Taxonomy" id="2992112"/>
    <lineage>
        <taxon>Bacteria</taxon>
        <taxon>Pseudomonadati</taxon>
        <taxon>Bacteroidota</taxon>
        <taxon>Bacteroidia</taxon>
        <taxon>Marinilabiliales</taxon>
        <taxon>Marinilabiliaceae</taxon>
        <taxon>Plebeiibacterium</taxon>
    </lineage>
</organism>
<proteinExistence type="predicted"/>